<protein>
    <submittedName>
        <fullName evidence="1">AAA family ATPase</fullName>
    </submittedName>
</protein>
<dbReference type="Pfam" id="PF13671">
    <property type="entry name" value="AAA_33"/>
    <property type="match status" value="1"/>
</dbReference>
<dbReference type="RefSeq" id="WP_264280518.1">
    <property type="nucleotide sequence ID" value="NZ_CP107006.1"/>
</dbReference>
<reference evidence="1" key="1">
    <citation type="submission" date="2022-10" db="EMBL/GenBank/DDBJ databases">
        <title>Chitinophaga sp. nov., isolated from soil.</title>
        <authorList>
            <person name="Jeon C.O."/>
        </authorList>
    </citation>
    <scope>NUCLEOTIDE SEQUENCE</scope>
    <source>
        <strain evidence="1">R8</strain>
    </source>
</reference>
<organism evidence="1 2">
    <name type="scientific">Chitinophaga horti</name>
    <dbReference type="NCBI Taxonomy" id="2920382"/>
    <lineage>
        <taxon>Bacteria</taxon>
        <taxon>Pseudomonadati</taxon>
        <taxon>Bacteroidota</taxon>
        <taxon>Chitinophagia</taxon>
        <taxon>Chitinophagales</taxon>
        <taxon>Chitinophagaceae</taxon>
        <taxon>Chitinophaga</taxon>
    </lineage>
</organism>
<proteinExistence type="predicted"/>
<dbReference type="InterPro" id="IPR027417">
    <property type="entry name" value="P-loop_NTPase"/>
</dbReference>
<dbReference type="PIRSF" id="PIRSF037081">
    <property type="entry name" value="P-loop_All4644_prd"/>
    <property type="match status" value="1"/>
</dbReference>
<gene>
    <name evidence="1" type="ORF">MKQ68_19240</name>
</gene>
<sequence length="153" mass="17392">MPFEQPAVQVILMSGLPGAGKDTFIKKHYPDLPVISLDDIREQLNVQATDKSGNGQAIQAAKEQARVYLRKKQPFVWNATNTTRQMRAQLISLFLTYKAAVKIVYLEVPYRKLLAQNKNREAVVPAPAIEKLVRKLEVPALWEAHEVEYHIND</sequence>
<dbReference type="Proteomes" id="UP001162741">
    <property type="component" value="Chromosome"/>
</dbReference>
<accession>A0ABY6IXW6</accession>
<keyword evidence="2" id="KW-1185">Reference proteome</keyword>
<dbReference type="Gene3D" id="3.40.50.300">
    <property type="entry name" value="P-loop containing nucleotide triphosphate hydrolases"/>
    <property type="match status" value="1"/>
</dbReference>
<dbReference type="EMBL" id="CP107006">
    <property type="protein sequence ID" value="UYQ92224.1"/>
    <property type="molecule type" value="Genomic_DNA"/>
</dbReference>
<evidence type="ECO:0000313" key="2">
    <source>
        <dbReference type="Proteomes" id="UP001162741"/>
    </source>
</evidence>
<name>A0ABY6IXW6_9BACT</name>
<dbReference type="SUPFAM" id="SSF52540">
    <property type="entry name" value="P-loop containing nucleoside triphosphate hydrolases"/>
    <property type="match status" value="1"/>
</dbReference>
<dbReference type="InterPro" id="IPR017101">
    <property type="entry name" value="P-loop_ATP/GTP-bd_All4644_prd"/>
</dbReference>
<evidence type="ECO:0000313" key="1">
    <source>
        <dbReference type="EMBL" id="UYQ92224.1"/>
    </source>
</evidence>